<feature type="transmembrane region" description="Helical" evidence="8">
    <location>
        <begin position="184"/>
        <end position="203"/>
    </location>
</feature>
<evidence type="ECO:0000256" key="8">
    <source>
        <dbReference type="SAM" id="Phobius"/>
    </source>
</evidence>
<evidence type="ECO:0000313" key="10">
    <source>
        <dbReference type="Proteomes" id="UP000006701"/>
    </source>
</evidence>
<evidence type="ECO:0000256" key="4">
    <source>
        <dbReference type="ARBA" id="ARBA00022475"/>
    </source>
</evidence>
<dbReference type="PANTHER" id="PTHR31686">
    <property type="match status" value="1"/>
</dbReference>
<dbReference type="EMBL" id="DS027056">
    <property type="protein sequence ID" value="EAW09989.1"/>
    <property type="molecule type" value="Genomic_DNA"/>
</dbReference>
<dbReference type="Gene3D" id="1.50.10.150">
    <property type="entry name" value="Voltage-dependent anion channel"/>
    <property type="match status" value="1"/>
</dbReference>
<protein>
    <submittedName>
        <fullName evidence="9">C4-dicarboxylate transporter/malic acid transport protein</fullName>
    </submittedName>
</protein>
<dbReference type="InterPro" id="IPR051629">
    <property type="entry name" value="Sulfite_efflux_TDT"/>
</dbReference>
<sequence>MQKRNKKNSPKYHAGWRRVVSNFSPSWFSTTMGTGIVAILFHIIPFGHEYLRYVSLVFFILNFVLFATVLAMSLLRYTLYPEIWSVMIQDPTNSLFLATCPMGFATLIELWVLICVPIWGEWTRTLAWALWILDAVAAASVTVSLSFILYALLSFSLRIGNADRNCTEQISRISQTYITSLERITALQLLPIAATIVAAGTGAEVAEILPDPQRALATVLVSYVLWGMGAPLAMTILVIYYQRLAVHKLPSRETIVSCFLPLGPLGFGGFGILYLGKVTRNLLASHPAIDPVAGSIAYTLGFFISLLMWSFGLIWLVFAMATIYHASPFPFNMGWWGFTFPLGVYAANTILLGQQMDLIFFQVFGTILAAAVVLLWLVVGARTVHGAWHGSLFYAPCLQNLKDKADSPEAIIRQA</sequence>
<feature type="transmembrane region" description="Helical" evidence="8">
    <location>
        <begin position="126"/>
        <end position="153"/>
    </location>
</feature>
<evidence type="ECO:0000256" key="3">
    <source>
        <dbReference type="ARBA" id="ARBA00022448"/>
    </source>
</evidence>
<feature type="transmembrane region" description="Helical" evidence="8">
    <location>
        <begin position="296"/>
        <end position="321"/>
    </location>
</feature>
<gene>
    <name evidence="9" type="ORF">ACLA_042110</name>
</gene>
<evidence type="ECO:0000256" key="7">
    <source>
        <dbReference type="ARBA" id="ARBA00023136"/>
    </source>
</evidence>
<feature type="transmembrane region" description="Helical" evidence="8">
    <location>
        <begin position="95"/>
        <end position="120"/>
    </location>
</feature>
<accession>A1CLG5</accession>
<dbReference type="KEGG" id="act:ACLA_042110"/>
<keyword evidence="5 8" id="KW-0812">Transmembrane</keyword>
<dbReference type="PANTHER" id="PTHR31686:SF2">
    <property type="entry name" value="C4-DICARBOXYLATE TRANSPORTER_MALIC ACID TRANSPORT PROTEIN"/>
    <property type="match status" value="1"/>
</dbReference>
<keyword evidence="4" id="KW-1003">Cell membrane</keyword>
<reference evidence="9 10" key="1">
    <citation type="journal article" date="2008" name="PLoS Genet.">
        <title>Genomic islands in the pathogenic filamentous fungus Aspergillus fumigatus.</title>
        <authorList>
            <person name="Fedorova N.D."/>
            <person name="Khaldi N."/>
            <person name="Joardar V.S."/>
            <person name="Maiti R."/>
            <person name="Amedeo P."/>
            <person name="Anderson M.J."/>
            <person name="Crabtree J."/>
            <person name="Silva J.C."/>
            <person name="Badger J.H."/>
            <person name="Albarraq A."/>
            <person name="Angiuoli S."/>
            <person name="Bussey H."/>
            <person name="Bowyer P."/>
            <person name="Cotty P.J."/>
            <person name="Dyer P.S."/>
            <person name="Egan A."/>
            <person name="Galens K."/>
            <person name="Fraser-Liggett C.M."/>
            <person name="Haas B.J."/>
            <person name="Inman J.M."/>
            <person name="Kent R."/>
            <person name="Lemieux S."/>
            <person name="Malavazi I."/>
            <person name="Orvis J."/>
            <person name="Roemer T."/>
            <person name="Ronning C.M."/>
            <person name="Sundaram J.P."/>
            <person name="Sutton G."/>
            <person name="Turner G."/>
            <person name="Venter J.C."/>
            <person name="White O.R."/>
            <person name="Whitty B.R."/>
            <person name="Youngman P."/>
            <person name="Wolfe K.H."/>
            <person name="Goldman G.H."/>
            <person name="Wortman J.R."/>
            <person name="Jiang B."/>
            <person name="Denning D.W."/>
            <person name="Nierman W.C."/>
        </authorList>
    </citation>
    <scope>NUCLEOTIDE SEQUENCE [LARGE SCALE GENOMIC DNA]</scope>
    <source>
        <strain evidence="10">ATCC 1007 / CBS 513.65 / DSM 816 / NCTC 3887 / NRRL 1</strain>
    </source>
</reference>
<dbReference type="GO" id="GO:0005886">
    <property type="term" value="C:plasma membrane"/>
    <property type="evidence" value="ECO:0007669"/>
    <property type="project" value="UniProtKB-SubCell"/>
</dbReference>
<feature type="transmembrane region" description="Helical" evidence="8">
    <location>
        <begin position="223"/>
        <end position="242"/>
    </location>
</feature>
<comment type="subcellular location">
    <subcellularLocation>
        <location evidence="1">Cell membrane</location>
        <topology evidence="1">Multi-pass membrane protein</topology>
    </subcellularLocation>
</comment>
<keyword evidence="6 8" id="KW-1133">Transmembrane helix</keyword>
<dbReference type="InterPro" id="IPR004695">
    <property type="entry name" value="SLAC1/Mae1/Ssu1/TehA"/>
</dbReference>
<dbReference type="HOGENOM" id="CLU_030057_6_1_1"/>
<feature type="transmembrane region" description="Helical" evidence="8">
    <location>
        <begin position="20"/>
        <end position="44"/>
    </location>
</feature>
<dbReference type="GeneID" id="4703489"/>
<evidence type="ECO:0000256" key="5">
    <source>
        <dbReference type="ARBA" id="ARBA00022692"/>
    </source>
</evidence>
<organism evidence="9 10">
    <name type="scientific">Aspergillus clavatus (strain ATCC 1007 / CBS 513.65 / DSM 816 / NCTC 3887 / NRRL 1 / QM 1276 / 107)</name>
    <dbReference type="NCBI Taxonomy" id="344612"/>
    <lineage>
        <taxon>Eukaryota</taxon>
        <taxon>Fungi</taxon>
        <taxon>Dikarya</taxon>
        <taxon>Ascomycota</taxon>
        <taxon>Pezizomycotina</taxon>
        <taxon>Eurotiomycetes</taxon>
        <taxon>Eurotiomycetidae</taxon>
        <taxon>Eurotiales</taxon>
        <taxon>Aspergillaceae</taxon>
        <taxon>Aspergillus</taxon>
        <taxon>Aspergillus subgen. Fumigati</taxon>
    </lineage>
</organism>
<feature type="transmembrane region" description="Helical" evidence="8">
    <location>
        <begin position="254"/>
        <end position="276"/>
    </location>
</feature>
<comment type="similarity">
    <text evidence="2">Belongs to the tellurite-resistance/dicarboxylate transporter (TDT) family.</text>
</comment>
<dbReference type="AlphaFoldDB" id="A1CLG5"/>
<dbReference type="OMA" id="FLATCPM"/>
<dbReference type="VEuPathDB" id="FungiDB:ACLA_042110"/>
<dbReference type="RefSeq" id="XP_001271415.1">
    <property type="nucleotide sequence ID" value="XM_001271414.1"/>
</dbReference>
<dbReference type="InterPro" id="IPR038665">
    <property type="entry name" value="Voltage-dep_anion_channel_sf"/>
</dbReference>
<keyword evidence="7 8" id="KW-0472">Membrane</keyword>
<evidence type="ECO:0000256" key="6">
    <source>
        <dbReference type="ARBA" id="ARBA00022989"/>
    </source>
</evidence>
<evidence type="ECO:0000313" key="9">
    <source>
        <dbReference type="EMBL" id="EAW09989.1"/>
    </source>
</evidence>
<evidence type="ECO:0000256" key="2">
    <source>
        <dbReference type="ARBA" id="ARBA00008566"/>
    </source>
</evidence>
<proteinExistence type="inferred from homology"/>
<evidence type="ECO:0000256" key="1">
    <source>
        <dbReference type="ARBA" id="ARBA00004651"/>
    </source>
</evidence>
<keyword evidence="3" id="KW-0813">Transport</keyword>
<dbReference type="GO" id="GO:0000319">
    <property type="term" value="F:sulfite transmembrane transporter activity"/>
    <property type="evidence" value="ECO:0007669"/>
    <property type="project" value="TreeGrafter"/>
</dbReference>
<feature type="transmembrane region" description="Helical" evidence="8">
    <location>
        <begin position="359"/>
        <end position="379"/>
    </location>
</feature>
<dbReference type="Pfam" id="PF03595">
    <property type="entry name" value="SLAC1"/>
    <property type="match status" value="1"/>
</dbReference>
<dbReference type="eggNOG" id="ENOG502QT02">
    <property type="taxonomic scope" value="Eukaryota"/>
</dbReference>
<feature type="transmembrane region" description="Helical" evidence="8">
    <location>
        <begin position="333"/>
        <end position="353"/>
    </location>
</feature>
<dbReference type="CDD" id="cd09318">
    <property type="entry name" value="TDT_SSU1"/>
    <property type="match status" value="1"/>
</dbReference>
<name>A1CLG5_ASPCL</name>
<feature type="transmembrane region" description="Helical" evidence="8">
    <location>
        <begin position="50"/>
        <end position="75"/>
    </location>
</feature>
<dbReference type="OrthoDB" id="1099at2759"/>
<keyword evidence="10" id="KW-1185">Reference proteome</keyword>
<dbReference type="Proteomes" id="UP000006701">
    <property type="component" value="Unassembled WGS sequence"/>
</dbReference>